<comment type="subcellular location">
    <subcellularLocation>
        <location evidence="1">Membrane</location>
        <topology evidence="1">Multi-pass membrane protein</topology>
    </subcellularLocation>
</comment>
<comment type="similarity">
    <text evidence="6">Belongs to the major facilitator superfamily. Sodium/anion cotransporter (TC 2.A.1.14) family.</text>
</comment>
<dbReference type="AlphaFoldDB" id="A0A426XSF9"/>
<evidence type="ECO:0000256" key="7">
    <source>
        <dbReference type="SAM" id="Phobius"/>
    </source>
</evidence>
<keyword evidence="3 7" id="KW-1133">Transmembrane helix</keyword>
<protein>
    <recommendedName>
        <fullName evidence="10">Major facilitator superfamily (MFS) profile domain-containing protein</fullName>
    </recommendedName>
</protein>
<name>A0A426XSF9_ENSVE</name>
<feature type="transmembrane region" description="Helical" evidence="7">
    <location>
        <begin position="27"/>
        <end position="46"/>
    </location>
</feature>
<evidence type="ECO:0000256" key="5">
    <source>
        <dbReference type="ARBA" id="ARBA00024302"/>
    </source>
</evidence>
<evidence type="ECO:0000256" key="2">
    <source>
        <dbReference type="ARBA" id="ARBA00022692"/>
    </source>
</evidence>
<dbReference type="InterPro" id="IPR050382">
    <property type="entry name" value="MFS_Na/Anion_cotransporter"/>
</dbReference>
<dbReference type="GO" id="GO:0022857">
    <property type="term" value="F:transmembrane transporter activity"/>
    <property type="evidence" value="ECO:0007669"/>
    <property type="project" value="InterPro"/>
</dbReference>
<comment type="function">
    <text evidence="5">Probable anion transporter.</text>
</comment>
<dbReference type="InterPro" id="IPR011701">
    <property type="entry name" value="MFS"/>
</dbReference>
<comment type="caution">
    <text evidence="8">The sequence shown here is derived from an EMBL/GenBank/DDBJ whole genome shotgun (WGS) entry which is preliminary data.</text>
</comment>
<evidence type="ECO:0000256" key="1">
    <source>
        <dbReference type="ARBA" id="ARBA00004141"/>
    </source>
</evidence>
<organism evidence="8 9">
    <name type="scientific">Ensete ventricosum</name>
    <name type="common">Abyssinian banana</name>
    <name type="synonym">Musa ensete</name>
    <dbReference type="NCBI Taxonomy" id="4639"/>
    <lineage>
        <taxon>Eukaryota</taxon>
        <taxon>Viridiplantae</taxon>
        <taxon>Streptophyta</taxon>
        <taxon>Embryophyta</taxon>
        <taxon>Tracheophyta</taxon>
        <taxon>Spermatophyta</taxon>
        <taxon>Magnoliopsida</taxon>
        <taxon>Liliopsida</taxon>
        <taxon>Zingiberales</taxon>
        <taxon>Musaceae</taxon>
        <taxon>Ensete</taxon>
    </lineage>
</organism>
<keyword evidence="2 7" id="KW-0812">Transmembrane</keyword>
<feature type="transmembrane region" description="Helical" evidence="7">
    <location>
        <begin position="58"/>
        <end position="76"/>
    </location>
</feature>
<proteinExistence type="inferred from homology"/>
<evidence type="ECO:0000256" key="6">
    <source>
        <dbReference type="ARBA" id="ARBA00024362"/>
    </source>
</evidence>
<evidence type="ECO:0000256" key="4">
    <source>
        <dbReference type="ARBA" id="ARBA00023136"/>
    </source>
</evidence>
<evidence type="ECO:0008006" key="10">
    <source>
        <dbReference type="Google" id="ProtNLM"/>
    </source>
</evidence>
<dbReference type="SUPFAM" id="SSF103473">
    <property type="entry name" value="MFS general substrate transporter"/>
    <property type="match status" value="1"/>
</dbReference>
<dbReference type="Gene3D" id="1.20.1250.20">
    <property type="entry name" value="MFS general substrate transporter like domains"/>
    <property type="match status" value="1"/>
</dbReference>
<evidence type="ECO:0000313" key="8">
    <source>
        <dbReference type="EMBL" id="RRT42372.1"/>
    </source>
</evidence>
<keyword evidence="4 7" id="KW-0472">Membrane</keyword>
<dbReference type="GO" id="GO:0016020">
    <property type="term" value="C:membrane"/>
    <property type="evidence" value="ECO:0007669"/>
    <property type="project" value="UniProtKB-SubCell"/>
</dbReference>
<dbReference type="EMBL" id="AMZH03017888">
    <property type="protein sequence ID" value="RRT42372.1"/>
    <property type="molecule type" value="Genomic_DNA"/>
</dbReference>
<dbReference type="InterPro" id="IPR036259">
    <property type="entry name" value="MFS_trans_sf"/>
</dbReference>
<accession>A0A426XSF9</accession>
<evidence type="ECO:0000313" key="9">
    <source>
        <dbReference type="Proteomes" id="UP000287651"/>
    </source>
</evidence>
<gene>
    <name evidence="8" type="ORF">B296_00057172</name>
</gene>
<dbReference type="PANTHER" id="PTHR11662">
    <property type="entry name" value="SOLUTE CARRIER FAMILY 17"/>
    <property type="match status" value="1"/>
</dbReference>
<evidence type="ECO:0000256" key="3">
    <source>
        <dbReference type="ARBA" id="ARBA00022989"/>
    </source>
</evidence>
<dbReference type="Pfam" id="PF07690">
    <property type="entry name" value="MFS_1"/>
    <property type="match status" value="1"/>
</dbReference>
<reference evidence="8 9" key="1">
    <citation type="journal article" date="2014" name="Agronomy (Basel)">
        <title>A Draft Genome Sequence for Ensete ventricosum, the Drought-Tolerant Tree Against Hunger.</title>
        <authorList>
            <person name="Harrison J."/>
            <person name="Moore K.A."/>
            <person name="Paszkiewicz K."/>
            <person name="Jones T."/>
            <person name="Grant M."/>
            <person name="Ambacheew D."/>
            <person name="Muzemil S."/>
            <person name="Studholme D.J."/>
        </authorList>
    </citation>
    <scope>NUCLEOTIDE SEQUENCE [LARGE SCALE GENOMIC DNA]</scope>
</reference>
<sequence length="164" mass="18914">MSTKERRGDGFYLNGTPSIPLQERSRAVAVVFGGLSVGSILGLLLAPPVIQNFGWESVFYFFGFLGILWCLGFEFVKDGQSLFRHEDIFGNNFFSASSYENYSWNDSLKELGDSLEDVPWKAFFKSEAVWAMIYAHFCGSWGHYTCLSWLPTYFRYFINFFLYI</sequence>
<dbReference type="PANTHER" id="PTHR11662:SF243">
    <property type="entry name" value="ANION TRANSPORTER 6, CHLOROPLASTIC-RELATED"/>
    <property type="match status" value="1"/>
</dbReference>
<dbReference type="Proteomes" id="UP000287651">
    <property type="component" value="Unassembled WGS sequence"/>
</dbReference>